<dbReference type="GO" id="GO:0003949">
    <property type="term" value="F:1-(5-phosphoribosyl)-5-[(5-phosphoribosylamino)methylideneamino]imidazole-4-carboxamide isomerase activity"/>
    <property type="evidence" value="ECO:0007669"/>
    <property type="project" value="UniProtKB-UniRule"/>
</dbReference>
<evidence type="ECO:0000256" key="1">
    <source>
        <dbReference type="ARBA" id="ARBA00000901"/>
    </source>
</evidence>
<comment type="caution">
    <text evidence="11">The sequence shown here is derived from an EMBL/GenBank/DDBJ whole genome shotgun (WGS) entry which is preliminary data.</text>
</comment>
<dbReference type="InterPro" id="IPR013785">
    <property type="entry name" value="Aldolase_TIM"/>
</dbReference>
<dbReference type="PANTHER" id="PTHR43090">
    <property type="entry name" value="1-(5-PHOSPHORIBOSYL)-5-[(5-PHOSPHORIBOSYLAMINO)METHYLIDENEAMINO] IMIDAZOLE-4-CARBOXAMIDE ISOMERASE"/>
    <property type="match status" value="1"/>
</dbReference>
<organism evidence="11 12">
    <name type="scientific">Sulfobacillus acidophilus</name>
    <dbReference type="NCBI Taxonomy" id="53633"/>
    <lineage>
        <taxon>Bacteria</taxon>
        <taxon>Bacillati</taxon>
        <taxon>Bacillota</taxon>
        <taxon>Clostridia</taxon>
        <taxon>Eubacteriales</taxon>
        <taxon>Clostridiales Family XVII. Incertae Sedis</taxon>
        <taxon>Sulfobacillus</taxon>
    </lineage>
</organism>
<evidence type="ECO:0000256" key="2">
    <source>
        <dbReference type="ARBA" id="ARBA00004496"/>
    </source>
</evidence>
<keyword evidence="8 9" id="KW-0413">Isomerase</keyword>
<proteinExistence type="inferred from homology"/>
<evidence type="ECO:0000256" key="10">
    <source>
        <dbReference type="RuleBase" id="RU003657"/>
    </source>
</evidence>
<dbReference type="SUPFAM" id="SSF51366">
    <property type="entry name" value="Ribulose-phoshate binding barrel"/>
    <property type="match status" value="1"/>
</dbReference>
<dbReference type="InterPro" id="IPR006062">
    <property type="entry name" value="His_biosynth"/>
</dbReference>
<dbReference type="GO" id="GO:0005737">
    <property type="term" value="C:cytoplasm"/>
    <property type="evidence" value="ECO:0007669"/>
    <property type="project" value="UniProtKB-SubCell"/>
</dbReference>
<feature type="active site" description="Proton donor" evidence="9">
    <location>
        <position position="128"/>
    </location>
</feature>
<comment type="similarity">
    <text evidence="4 9 10">Belongs to the HisA/HisF family.</text>
</comment>
<dbReference type="Pfam" id="PF00977">
    <property type="entry name" value="His_biosynth"/>
    <property type="match status" value="1"/>
</dbReference>
<dbReference type="InterPro" id="IPR011060">
    <property type="entry name" value="RibuloseP-bd_barrel"/>
</dbReference>
<dbReference type="GO" id="GO:0000105">
    <property type="term" value="P:L-histidine biosynthetic process"/>
    <property type="evidence" value="ECO:0007669"/>
    <property type="project" value="UniProtKB-UniRule"/>
</dbReference>
<evidence type="ECO:0000256" key="7">
    <source>
        <dbReference type="ARBA" id="ARBA00023102"/>
    </source>
</evidence>
<keyword evidence="5 9" id="KW-0963">Cytoplasm</keyword>
<keyword evidence="7 9" id="KW-0368">Histidine biosynthesis</keyword>
<dbReference type="HAMAP" id="MF_01014">
    <property type="entry name" value="HisA"/>
    <property type="match status" value="1"/>
</dbReference>
<dbReference type="UniPathway" id="UPA00031">
    <property type="reaction ID" value="UER00009"/>
</dbReference>
<dbReference type="GO" id="GO:0000162">
    <property type="term" value="P:L-tryptophan biosynthetic process"/>
    <property type="evidence" value="ECO:0007669"/>
    <property type="project" value="TreeGrafter"/>
</dbReference>
<dbReference type="Proteomes" id="UP000241848">
    <property type="component" value="Unassembled WGS sequence"/>
</dbReference>
<gene>
    <name evidence="9" type="primary">hisA</name>
    <name evidence="11" type="ORF">C7B45_14675</name>
</gene>
<protein>
    <recommendedName>
        <fullName evidence="9">1-(5-phosphoribosyl)-5-[(5-phosphoribosylamino)methylideneamino] imidazole-4-carboxamide isomerase</fullName>
        <ecNumber evidence="9">5.3.1.16</ecNumber>
    </recommendedName>
    <alternativeName>
        <fullName evidence="9">Phosphoribosylformimino-5-aminoimidazole carboxamide ribotide isomerase</fullName>
    </alternativeName>
</protein>
<evidence type="ECO:0000256" key="5">
    <source>
        <dbReference type="ARBA" id="ARBA00022490"/>
    </source>
</evidence>
<comment type="subcellular location">
    <subcellularLocation>
        <location evidence="2 9">Cytoplasm</location>
    </subcellularLocation>
</comment>
<dbReference type="InterPro" id="IPR023016">
    <property type="entry name" value="HisA/PriA"/>
</dbReference>
<sequence length="230" mass="25538">MEVWPALDVADGRVVRLRQGKFTEATTYADDPLDYLHQKFDGWPSRLHLVDLTGALSGQFTLVPLIRQLTLKGVRVQTGGGLRTISAIEQALDAGAERVIVGSRLVADQEFRRECLTRFPEQLVVGLDVHNGRVRLSGWREEGPLAKSLWRQLVDQGFRRAQVTDISRDGMLTGVDESFWREWAVQPGEIGAGGGISTREDLRLLQSLGIQSVVVGKAWIEGRIALAEVR</sequence>
<evidence type="ECO:0000256" key="9">
    <source>
        <dbReference type="HAMAP-Rule" id="MF_01014"/>
    </source>
</evidence>
<name>A0A2T2WE47_9FIRM</name>
<dbReference type="PANTHER" id="PTHR43090:SF2">
    <property type="entry name" value="1-(5-PHOSPHORIBOSYL)-5-[(5-PHOSPHORIBOSYLAMINO)METHYLIDENEAMINO] IMIDAZOLE-4-CARBOXAMIDE ISOMERASE"/>
    <property type="match status" value="1"/>
</dbReference>
<comment type="catalytic activity">
    <reaction evidence="1 9">
        <text>1-(5-phospho-beta-D-ribosyl)-5-[(5-phospho-beta-D-ribosylamino)methylideneamino]imidazole-4-carboxamide = 5-[(5-phospho-1-deoxy-D-ribulos-1-ylimino)methylamino]-1-(5-phospho-beta-D-ribosyl)imidazole-4-carboxamide</text>
        <dbReference type="Rhea" id="RHEA:15469"/>
        <dbReference type="ChEBI" id="CHEBI:58435"/>
        <dbReference type="ChEBI" id="CHEBI:58525"/>
        <dbReference type="EC" id="5.3.1.16"/>
    </reaction>
</comment>
<evidence type="ECO:0000256" key="3">
    <source>
        <dbReference type="ARBA" id="ARBA00005133"/>
    </source>
</evidence>
<dbReference type="Gene3D" id="3.20.20.70">
    <property type="entry name" value="Aldolase class I"/>
    <property type="match status" value="1"/>
</dbReference>
<dbReference type="EMBL" id="PXYV01000060">
    <property type="protein sequence ID" value="PSR20503.1"/>
    <property type="molecule type" value="Genomic_DNA"/>
</dbReference>
<comment type="pathway">
    <text evidence="3 9">Amino-acid biosynthesis; L-histidine biosynthesis; L-histidine from 5-phospho-alpha-D-ribose 1-diphosphate: step 4/9.</text>
</comment>
<dbReference type="InterPro" id="IPR044524">
    <property type="entry name" value="Isoase_HisA-like"/>
</dbReference>
<evidence type="ECO:0000313" key="12">
    <source>
        <dbReference type="Proteomes" id="UP000241848"/>
    </source>
</evidence>
<accession>A0A2T2WE47</accession>
<evidence type="ECO:0000256" key="6">
    <source>
        <dbReference type="ARBA" id="ARBA00022605"/>
    </source>
</evidence>
<evidence type="ECO:0000313" key="11">
    <source>
        <dbReference type="EMBL" id="PSR20503.1"/>
    </source>
</evidence>
<dbReference type="AlphaFoldDB" id="A0A2T2WE47"/>
<evidence type="ECO:0000256" key="4">
    <source>
        <dbReference type="ARBA" id="ARBA00009667"/>
    </source>
</evidence>
<dbReference type="CDD" id="cd04732">
    <property type="entry name" value="HisA"/>
    <property type="match status" value="1"/>
</dbReference>
<reference evidence="11 12" key="1">
    <citation type="journal article" date="2014" name="BMC Genomics">
        <title>Comparison of environmental and isolate Sulfobacillus genomes reveals diverse carbon, sulfur, nitrogen, and hydrogen metabolisms.</title>
        <authorList>
            <person name="Justice N.B."/>
            <person name="Norman A."/>
            <person name="Brown C.T."/>
            <person name="Singh A."/>
            <person name="Thomas B.C."/>
            <person name="Banfield J.F."/>
        </authorList>
    </citation>
    <scope>NUCLEOTIDE SEQUENCE [LARGE SCALE GENOMIC DNA]</scope>
    <source>
        <strain evidence="11">AMDSBA3</strain>
    </source>
</reference>
<dbReference type="EC" id="5.3.1.16" evidence="9"/>
<keyword evidence="6 9" id="KW-0028">Amino-acid biosynthesis</keyword>
<evidence type="ECO:0000256" key="8">
    <source>
        <dbReference type="ARBA" id="ARBA00023235"/>
    </source>
</evidence>
<feature type="active site" description="Proton acceptor" evidence="9">
    <location>
        <position position="8"/>
    </location>
</feature>